<dbReference type="EMBL" id="VNIQ01000004">
    <property type="protein sequence ID" value="TYQ03862.1"/>
    <property type="molecule type" value="Genomic_DNA"/>
</dbReference>
<proteinExistence type="predicted"/>
<sequence>MSASTRATASLLRRTIHVGHDPMVRRSDRIEGFMSFGLIVLAILLVPFAIWAGGATAASQNALIADQARSTHSIAAVTTGDSVTSSVATADYIPANTETAPAQWNWNGQVHREDITVDETTPAGTSVDIYVDNNGDKTIAPITQSAADVAAVVTGIFTWFSVMSLLTIGFMLIRVWLDRSRDAQWDRDLRAFLDAHG</sequence>
<name>A0A652YP10_NOCGL</name>
<feature type="transmembrane region" description="Helical" evidence="1">
    <location>
        <begin position="156"/>
        <end position="177"/>
    </location>
</feature>
<organism evidence="2">
    <name type="scientific">Nocardia globerula</name>
    <dbReference type="NCBI Taxonomy" id="1818"/>
    <lineage>
        <taxon>Bacteria</taxon>
        <taxon>Bacillati</taxon>
        <taxon>Actinomycetota</taxon>
        <taxon>Actinomycetes</taxon>
        <taxon>Mycobacteriales</taxon>
        <taxon>Nocardiaceae</taxon>
        <taxon>Nocardia</taxon>
    </lineage>
</organism>
<keyword evidence="1" id="KW-0812">Transmembrane</keyword>
<evidence type="ECO:0008006" key="3">
    <source>
        <dbReference type="Google" id="ProtNLM"/>
    </source>
</evidence>
<evidence type="ECO:0000256" key="1">
    <source>
        <dbReference type="SAM" id="Phobius"/>
    </source>
</evidence>
<feature type="transmembrane region" description="Helical" evidence="1">
    <location>
        <begin position="33"/>
        <end position="53"/>
    </location>
</feature>
<gene>
    <name evidence="2" type="ORF">FNL38_104231</name>
</gene>
<dbReference type="PANTHER" id="PTHR42305:SF1">
    <property type="entry name" value="MEMBRANE PROTEIN RV1733C-RELATED"/>
    <property type="match status" value="1"/>
</dbReference>
<keyword evidence="1" id="KW-0472">Membrane</keyword>
<accession>A0A652YP10</accession>
<dbReference type="InterPro" id="IPR039708">
    <property type="entry name" value="MT1774/Rv1733c-like"/>
</dbReference>
<reference evidence="2" key="1">
    <citation type="submission" date="2019-07" db="EMBL/GenBank/DDBJ databases">
        <title>Genomic Encyclopedia of Type Strains, Phase IV (KMG-IV): sequencing the most valuable type-strain genomes for metagenomic binning, comparative biology and taxonomic classification.</title>
        <authorList>
            <person name="Goeker M."/>
        </authorList>
    </citation>
    <scope>NUCLEOTIDE SEQUENCE</scope>
    <source>
        <strain evidence="2">DSM 44596</strain>
    </source>
</reference>
<comment type="caution">
    <text evidence="2">The sequence shown here is derived from an EMBL/GenBank/DDBJ whole genome shotgun (WGS) entry which is preliminary data.</text>
</comment>
<evidence type="ECO:0000313" key="2">
    <source>
        <dbReference type="EMBL" id="TYQ03862.1"/>
    </source>
</evidence>
<protein>
    <recommendedName>
        <fullName evidence="3">Transmembrane protein</fullName>
    </recommendedName>
</protein>
<dbReference type="PANTHER" id="PTHR42305">
    <property type="entry name" value="MEMBRANE PROTEIN RV1733C-RELATED"/>
    <property type="match status" value="1"/>
</dbReference>
<dbReference type="AlphaFoldDB" id="A0A652YP10"/>
<keyword evidence="1" id="KW-1133">Transmembrane helix</keyword>